<dbReference type="GeneID" id="136091133"/>
<proteinExistence type="predicted"/>
<dbReference type="RefSeq" id="XP_065674188.1">
    <property type="nucleotide sequence ID" value="XM_065818116.1"/>
</dbReference>
<accession>A0ABM4DI61</accession>
<protein>
    <submittedName>
        <fullName evidence="2">Uncharacterized protein LOC136091133</fullName>
    </submittedName>
</protein>
<dbReference type="PANTHER" id="PTHR33053">
    <property type="entry name" value="PROTEIN, PUTATIVE-RELATED"/>
    <property type="match status" value="1"/>
</dbReference>
<reference evidence="2" key="1">
    <citation type="submission" date="2025-08" db="UniProtKB">
        <authorList>
            <consortium name="RefSeq"/>
        </authorList>
    </citation>
    <scope>IDENTIFICATION</scope>
</reference>
<gene>
    <name evidence="2" type="primary">LOC136091133</name>
</gene>
<evidence type="ECO:0000313" key="2">
    <source>
        <dbReference type="RefSeq" id="XP_065674188.1"/>
    </source>
</evidence>
<sequence>MTPSEFQRTATKLDDLLYFKAVEFRFFLLYSGLVVLKGKISGKEYNLFLALSIATRILLSNVFCKQKRYVIFSKKLFIWFTNEAVILYGETFSSYNVHSLIHIADDVLNHNKSLNELSAYPFEN</sequence>
<name>A0ABM4DI61_HYDVU</name>
<evidence type="ECO:0000313" key="1">
    <source>
        <dbReference type="Proteomes" id="UP001652625"/>
    </source>
</evidence>
<dbReference type="Proteomes" id="UP001652625">
    <property type="component" value="Chromosome 14"/>
</dbReference>
<organism evidence="1 2">
    <name type="scientific">Hydra vulgaris</name>
    <name type="common">Hydra</name>
    <name type="synonym">Hydra attenuata</name>
    <dbReference type="NCBI Taxonomy" id="6087"/>
    <lineage>
        <taxon>Eukaryota</taxon>
        <taxon>Metazoa</taxon>
        <taxon>Cnidaria</taxon>
        <taxon>Hydrozoa</taxon>
        <taxon>Hydroidolina</taxon>
        <taxon>Anthoathecata</taxon>
        <taxon>Aplanulata</taxon>
        <taxon>Hydridae</taxon>
        <taxon>Hydra</taxon>
    </lineage>
</organism>
<keyword evidence="1" id="KW-1185">Reference proteome</keyword>